<keyword evidence="1" id="KW-0732">Signal</keyword>
<protein>
    <recommendedName>
        <fullName evidence="4">DUF3108 domain-containing protein</fullName>
    </recommendedName>
</protein>
<dbReference type="InterPro" id="IPR021457">
    <property type="entry name" value="DUF3108"/>
</dbReference>
<dbReference type="Pfam" id="PF11306">
    <property type="entry name" value="DUF3108"/>
    <property type="match status" value="1"/>
</dbReference>
<dbReference type="EMBL" id="BMXY01000001">
    <property type="protein sequence ID" value="GGZ53885.1"/>
    <property type="molecule type" value="Genomic_DNA"/>
</dbReference>
<sequence>MTKTFLRGAVVAASLALAGAPAFAAQPFNAAYQANYMGMKATGRMSIESAGNGQWRYTLEVRNQLANLVQTTVFEDDGGVLRPLSGSDSNKLLVKKSNKKATYDWSRGVATWSGDVKPDRAGPVKLQAGDLDALLVNLAIARDAAAGKPLRYRMVDDGRVRQLTYTVAGKEAVTVGGKSQQATKVVSTSGDKKTTLWVVAGVPVPVRIMQVDGNDTIDLRIAQ</sequence>
<comment type="caution">
    <text evidence="2">The sequence shown here is derived from an EMBL/GenBank/DDBJ whole genome shotgun (WGS) entry which is preliminary data.</text>
</comment>
<gene>
    <name evidence="2" type="ORF">GCM10008101_03800</name>
</gene>
<feature type="signal peptide" evidence="1">
    <location>
        <begin position="1"/>
        <end position="24"/>
    </location>
</feature>
<evidence type="ECO:0008006" key="4">
    <source>
        <dbReference type="Google" id="ProtNLM"/>
    </source>
</evidence>
<name>A0ABQ3BSM5_9GAMM</name>
<organism evidence="2 3">
    <name type="scientific">Cognatilysobacter xinjiangensis</name>
    <dbReference type="NCBI Taxonomy" id="546892"/>
    <lineage>
        <taxon>Bacteria</taxon>
        <taxon>Pseudomonadati</taxon>
        <taxon>Pseudomonadota</taxon>
        <taxon>Gammaproteobacteria</taxon>
        <taxon>Lysobacterales</taxon>
        <taxon>Lysobacteraceae</taxon>
        <taxon>Cognatilysobacter</taxon>
    </lineage>
</organism>
<proteinExistence type="predicted"/>
<accession>A0ABQ3BSM5</accession>
<evidence type="ECO:0000313" key="2">
    <source>
        <dbReference type="EMBL" id="GGZ53885.1"/>
    </source>
</evidence>
<evidence type="ECO:0000256" key="1">
    <source>
        <dbReference type="SAM" id="SignalP"/>
    </source>
</evidence>
<dbReference type="RefSeq" id="WP_189446637.1">
    <property type="nucleotide sequence ID" value="NZ_BMXY01000001.1"/>
</dbReference>
<keyword evidence="3" id="KW-1185">Reference proteome</keyword>
<reference evidence="3" key="1">
    <citation type="journal article" date="2019" name="Int. J. Syst. Evol. Microbiol.">
        <title>The Global Catalogue of Microorganisms (GCM) 10K type strain sequencing project: providing services to taxonomists for standard genome sequencing and annotation.</title>
        <authorList>
            <consortium name="The Broad Institute Genomics Platform"/>
            <consortium name="The Broad Institute Genome Sequencing Center for Infectious Disease"/>
            <person name="Wu L."/>
            <person name="Ma J."/>
        </authorList>
    </citation>
    <scope>NUCLEOTIDE SEQUENCE [LARGE SCALE GENOMIC DNA]</scope>
    <source>
        <strain evidence="3">KCTC 22558</strain>
    </source>
</reference>
<feature type="chain" id="PRO_5045356778" description="DUF3108 domain-containing protein" evidence="1">
    <location>
        <begin position="25"/>
        <end position="223"/>
    </location>
</feature>
<dbReference type="Proteomes" id="UP000643403">
    <property type="component" value="Unassembled WGS sequence"/>
</dbReference>
<evidence type="ECO:0000313" key="3">
    <source>
        <dbReference type="Proteomes" id="UP000643403"/>
    </source>
</evidence>